<feature type="transmembrane region" description="Helical" evidence="2">
    <location>
        <begin position="6"/>
        <end position="27"/>
    </location>
</feature>
<reference evidence="3" key="1">
    <citation type="journal article" date="2015" name="Nature">
        <title>Complex archaea that bridge the gap between prokaryotes and eukaryotes.</title>
        <authorList>
            <person name="Spang A."/>
            <person name="Saw J.H."/>
            <person name="Jorgensen S.L."/>
            <person name="Zaremba-Niedzwiedzka K."/>
            <person name="Martijn J."/>
            <person name="Lind A.E."/>
            <person name="van Eijk R."/>
            <person name="Schleper C."/>
            <person name="Guy L."/>
            <person name="Ettema T.J."/>
        </authorList>
    </citation>
    <scope>NUCLEOTIDE SEQUENCE</scope>
</reference>
<proteinExistence type="predicted"/>
<keyword evidence="2" id="KW-1133">Transmembrane helix</keyword>
<organism evidence="3">
    <name type="scientific">marine sediment metagenome</name>
    <dbReference type="NCBI Taxonomy" id="412755"/>
    <lineage>
        <taxon>unclassified sequences</taxon>
        <taxon>metagenomes</taxon>
        <taxon>ecological metagenomes</taxon>
    </lineage>
</organism>
<keyword evidence="1" id="KW-0175">Coiled coil</keyword>
<feature type="coiled-coil region" evidence="1">
    <location>
        <begin position="29"/>
        <end position="60"/>
    </location>
</feature>
<dbReference type="EMBL" id="LAZR01000345">
    <property type="protein sequence ID" value="KKN73343.1"/>
    <property type="molecule type" value="Genomic_DNA"/>
</dbReference>
<name>A0A0F9W5Q7_9ZZZZ</name>
<protein>
    <submittedName>
        <fullName evidence="3">Uncharacterized protein</fullName>
    </submittedName>
</protein>
<evidence type="ECO:0000256" key="2">
    <source>
        <dbReference type="SAM" id="Phobius"/>
    </source>
</evidence>
<keyword evidence="2" id="KW-0472">Membrane</keyword>
<evidence type="ECO:0000313" key="3">
    <source>
        <dbReference type="EMBL" id="KKN73343.1"/>
    </source>
</evidence>
<dbReference type="AlphaFoldDB" id="A0A0F9W5Q7"/>
<comment type="caution">
    <text evidence="3">The sequence shown here is derived from an EMBL/GenBank/DDBJ whole genome shotgun (WGS) entry which is preliminary data.</text>
</comment>
<keyword evidence="2" id="KW-0812">Transmembrane</keyword>
<evidence type="ECO:0000256" key="1">
    <source>
        <dbReference type="SAM" id="Coils"/>
    </source>
</evidence>
<sequence>MWDKILDAVLTGSPWGIVAALGVAIWLRERRHDKQIKQLVEEKDDLHEELNGKIETLTDKYVRDMGEEKELRLKEAIKFNNEYNAALGGVAKAIETMKAIVQSKRGTS</sequence>
<gene>
    <name evidence="3" type="ORF">LCGC14_0401560</name>
</gene>
<accession>A0A0F9W5Q7</accession>